<name>A0A2S4L0M9_9HYPO</name>
<dbReference type="OrthoDB" id="4778315at2759"/>
<proteinExistence type="predicted"/>
<dbReference type="EMBL" id="PKSG01000373">
    <property type="protein sequence ID" value="POR36000.1"/>
    <property type="molecule type" value="Genomic_DNA"/>
</dbReference>
<evidence type="ECO:0000256" key="1">
    <source>
        <dbReference type="SAM" id="MobiDB-lite"/>
    </source>
</evidence>
<protein>
    <submittedName>
        <fullName evidence="2">Uncharacterized protein</fullName>
    </submittedName>
</protein>
<comment type="caution">
    <text evidence="2">The sequence shown here is derived from an EMBL/GenBank/DDBJ whole genome shotgun (WGS) entry which is preliminary data.</text>
</comment>
<keyword evidence="3" id="KW-1185">Reference proteome</keyword>
<sequence>MDGSQPSEGQTPPLASGESPNGSGLVAKKRKKDGLKPIITTEGGQPLQDDDAEQGQPGCV</sequence>
<dbReference type="AlphaFoldDB" id="A0A2S4L0M9"/>
<dbReference type="Proteomes" id="UP000237481">
    <property type="component" value="Unassembled WGS sequence"/>
</dbReference>
<accession>A0A2S4L0M9</accession>
<feature type="region of interest" description="Disordered" evidence="1">
    <location>
        <begin position="1"/>
        <end position="60"/>
    </location>
</feature>
<gene>
    <name evidence="2" type="ORF">TPAR_03835</name>
</gene>
<reference evidence="2 3" key="1">
    <citation type="submission" date="2018-01" db="EMBL/GenBank/DDBJ databases">
        <title>Harnessing the power of phylogenomics to disentangle the directionality and signatures of interkingdom host jumping in the parasitic fungal genus Tolypocladium.</title>
        <authorList>
            <person name="Quandt C.A."/>
            <person name="Patterson W."/>
            <person name="Spatafora J.W."/>
        </authorList>
    </citation>
    <scope>NUCLEOTIDE SEQUENCE [LARGE SCALE GENOMIC DNA]</scope>
    <source>
        <strain evidence="2 3">NRBC 100945</strain>
    </source>
</reference>
<organism evidence="2 3">
    <name type="scientific">Tolypocladium paradoxum</name>
    <dbReference type="NCBI Taxonomy" id="94208"/>
    <lineage>
        <taxon>Eukaryota</taxon>
        <taxon>Fungi</taxon>
        <taxon>Dikarya</taxon>
        <taxon>Ascomycota</taxon>
        <taxon>Pezizomycotina</taxon>
        <taxon>Sordariomycetes</taxon>
        <taxon>Hypocreomycetidae</taxon>
        <taxon>Hypocreales</taxon>
        <taxon>Ophiocordycipitaceae</taxon>
        <taxon>Tolypocladium</taxon>
    </lineage>
</organism>
<evidence type="ECO:0000313" key="2">
    <source>
        <dbReference type="EMBL" id="POR36000.1"/>
    </source>
</evidence>
<evidence type="ECO:0000313" key="3">
    <source>
        <dbReference type="Proteomes" id="UP000237481"/>
    </source>
</evidence>
<feature type="compositionally biased region" description="Polar residues" evidence="1">
    <location>
        <begin position="1"/>
        <end position="10"/>
    </location>
</feature>